<dbReference type="KEGG" id="neq:NEQ425"/>
<comment type="similarity">
    <text evidence="1">Belongs to the GSP E family.</text>
</comment>
<sequence length="714" mass="82360">MLPYKIEETEDKKIVIVDANNYNDIPLIEDNPNIMDFTIKLLTQIPDVYSIIFEQGDSYEYDYNQLALLKEIAQIYSDLYMFIPRPTGIPYIDKYFEQYHTIITLLPRDPISSYVSLKRLEKKIEIEIEKTNSKELVNLLSIVKKAIKSLDNTKMISLVKDKLIGYQIGDRTIYRELFYPLIKPSFMYVKLITQIPSKSKIIDFYKTNEANIYIVDTGIKLKYHLIPIEFSLSPEEYDLLSKARYQLSRYNPLQSNLIEPSNLRDVFYQLGKDTLIRLAQYYRINLTKDKLEKLSSILLKYTAGLGIIETILEDKNIEDISINPPTGENPIFVYHTEYGYLESNIKLTPIEAEILVTRLKLYSGRPLDEANPILDTELKIKNNRIRVAAVTKPLSPYGYGFSIRRHRDKPWTLPLLIKYEMLDYQSAALLSFFVEFGRTILIAGPRGAGKTSLLTALLLEIPLSTRIITIEDVLEIPTEYLQRIGYNVLSLKVKSPLSIESKELPAEYGIRASLRLGDSALVLGEVRSKEAIALFEAMRVGALAHSVLGTIHAETPYGLYDRVVNDLGVPKTSFKAVDIIVMLNKIIDGLKLKRKLVQITELTKYWEKDPLEENAFIDLAIYDSKSDKTIINDLSNSYTLREIIKRVRHFKDFVSLLSYLKAKEWQLSLLVKYNILEGKEVVIANELFRKHYIDGNLKMYEQTLKKMKNKKDVL</sequence>
<protein>
    <submittedName>
        <fullName evidence="3">NEQ425</fullName>
    </submittedName>
</protein>
<dbReference type="Proteomes" id="UP000000578">
    <property type="component" value="Chromosome"/>
</dbReference>
<evidence type="ECO:0000256" key="1">
    <source>
        <dbReference type="ARBA" id="ARBA00006611"/>
    </source>
</evidence>
<dbReference type="Gene3D" id="3.40.50.300">
    <property type="entry name" value="P-loop containing nucleotide triphosphate hydrolases"/>
    <property type="match status" value="1"/>
</dbReference>
<feature type="domain" description="Bacterial type II secretion system protein E" evidence="2">
    <location>
        <begin position="351"/>
        <end position="593"/>
    </location>
</feature>
<dbReference type="PANTHER" id="PTHR30486:SF6">
    <property type="entry name" value="TYPE IV PILUS RETRACTATION ATPASE PILT"/>
    <property type="match status" value="1"/>
</dbReference>
<dbReference type="Gene3D" id="3.30.450.380">
    <property type="match status" value="1"/>
</dbReference>
<keyword evidence="4" id="KW-1185">Reference proteome</keyword>
<reference evidence="3 4" key="1">
    <citation type="journal article" date="2003" name="Proc. Natl. Acad. Sci. U.S.A.">
        <title>The genome of Nanoarchaeum equitans: insights into early archaeal evolution and derived parasitism.</title>
        <authorList>
            <person name="Waters E."/>
            <person name="Hohn M.J."/>
            <person name="Ahel I."/>
            <person name="Graham D.E."/>
            <person name="Adams M.D."/>
            <person name="Barnstead M."/>
            <person name="Beeson K.Y."/>
            <person name="Bibbs L."/>
            <person name="Bolanos R."/>
            <person name="Keller M."/>
            <person name="Kretz K."/>
            <person name="Lin X."/>
            <person name="Mathur E."/>
            <person name="Ni J."/>
            <person name="Podar M."/>
            <person name="Richardson T."/>
            <person name="Sutton G.G."/>
            <person name="Simon M."/>
            <person name="Soll D."/>
            <person name="Stetter K.O."/>
            <person name="Short J.M."/>
            <person name="Noordewier M."/>
        </authorList>
    </citation>
    <scope>NUCLEOTIDE SEQUENCE [LARGE SCALE GENOMIC DNA]</scope>
    <source>
        <strain evidence="3 4">Kin4-M</strain>
    </source>
</reference>
<evidence type="ECO:0000259" key="2">
    <source>
        <dbReference type="Pfam" id="PF00437"/>
    </source>
</evidence>
<dbReference type="STRING" id="228908.NEQ425"/>
<dbReference type="InterPro" id="IPR050921">
    <property type="entry name" value="T4SS_GSP_E_ATPase"/>
</dbReference>
<gene>
    <name evidence="3" type="ordered locus">NEQ425</name>
</gene>
<proteinExistence type="inferred from homology"/>
<dbReference type="Pfam" id="PF00437">
    <property type="entry name" value="T2SSE"/>
    <property type="match status" value="1"/>
</dbReference>
<evidence type="ECO:0000313" key="4">
    <source>
        <dbReference type="Proteomes" id="UP000000578"/>
    </source>
</evidence>
<evidence type="ECO:0000313" key="3">
    <source>
        <dbReference type="EMBL" id="AAR39270.1"/>
    </source>
</evidence>
<dbReference type="GO" id="GO:0016887">
    <property type="term" value="F:ATP hydrolysis activity"/>
    <property type="evidence" value="ECO:0007669"/>
    <property type="project" value="InterPro"/>
</dbReference>
<dbReference type="PANTHER" id="PTHR30486">
    <property type="entry name" value="TWITCHING MOTILITY PROTEIN PILT"/>
    <property type="match status" value="1"/>
</dbReference>
<dbReference type="EMBL" id="AE017199">
    <property type="protein sequence ID" value="AAR39270.1"/>
    <property type="molecule type" value="Genomic_DNA"/>
</dbReference>
<dbReference type="HOGENOM" id="CLU_017428_0_0_2"/>
<dbReference type="InterPro" id="IPR001482">
    <property type="entry name" value="T2SS/T4SS_dom"/>
</dbReference>
<dbReference type="InterPro" id="IPR027417">
    <property type="entry name" value="P-loop_NTPase"/>
</dbReference>
<dbReference type="BioCyc" id="NEQU228908:GJB6-453-MONOMER"/>
<name>Q74MY0_NANEQ</name>
<dbReference type="EnsemblBacteria" id="AAR39270">
    <property type="protein sequence ID" value="AAR39270"/>
    <property type="gene ID" value="NEQ425"/>
</dbReference>
<accession>Q74MY0</accession>
<organism evidence="3 4">
    <name type="scientific">Nanoarchaeum equitans (strain Kin4-M)</name>
    <dbReference type="NCBI Taxonomy" id="228908"/>
    <lineage>
        <taxon>Archaea</taxon>
        <taxon>Nanobdellota</taxon>
        <taxon>Candidatus Nanoarchaeia</taxon>
        <taxon>Nanoarchaeales</taxon>
        <taxon>Nanoarchaeaceae</taxon>
        <taxon>Nanoarchaeum</taxon>
    </lineage>
</organism>
<dbReference type="AlphaFoldDB" id="Q74MY0"/>
<dbReference type="SUPFAM" id="SSF52540">
    <property type="entry name" value="P-loop containing nucleoside triphosphate hydrolases"/>
    <property type="match status" value="1"/>
</dbReference>